<feature type="region of interest" description="Disordered" evidence="4">
    <location>
        <begin position="2955"/>
        <end position="2975"/>
    </location>
</feature>
<dbReference type="Proteomes" id="UP000595140">
    <property type="component" value="Unassembled WGS sequence"/>
</dbReference>
<keyword evidence="3" id="KW-0445">Lipid transport</keyword>
<evidence type="ECO:0000259" key="7">
    <source>
        <dbReference type="Pfam" id="PF25037"/>
    </source>
</evidence>
<evidence type="ECO:0000256" key="4">
    <source>
        <dbReference type="SAM" id="MobiDB-lite"/>
    </source>
</evidence>
<feature type="domain" description="Chorein N-terminal" evidence="5">
    <location>
        <begin position="43"/>
        <end position="576"/>
    </location>
</feature>
<organism evidence="8 9">
    <name type="scientific">Cuscuta campestris</name>
    <dbReference type="NCBI Taxonomy" id="132261"/>
    <lineage>
        <taxon>Eukaryota</taxon>
        <taxon>Viridiplantae</taxon>
        <taxon>Streptophyta</taxon>
        <taxon>Embryophyta</taxon>
        <taxon>Tracheophyta</taxon>
        <taxon>Spermatophyta</taxon>
        <taxon>Magnoliopsida</taxon>
        <taxon>eudicotyledons</taxon>
        <taxon>Gunneridae</taxon>
        <taxon>Pentapetalae</taxon>
        <taxon>asterids</taxon>
        <taxon>lamiids</taxon>
        <taxon>Solanales</taxon>
        <taxon>Convolvulaceae</taxon>
        <taxon>Cuscuteae</taxon>
        <taxon>Cuscuta</taxon>
        <taxon>Cuscuta subgen. Grammica</taxon>
        <taxon>Cuscuta sect. Cleistogrammica</taxon>
    </lineage>
</organism>
<dbReference type="EMBL" id="OOIL02002664">
    <property type="protein sequence ID" value="VFQ83984.1"/>
    <property type="molecule type" value="Genomic_DNA"/>
</dbReference>
<feature type="domain" description="Intermembrane lipid transfer protein VPS13-like C-terminal" evidence="7">
    <location>
        <begin position="2788"/>
        <end position="2856"/>
    </location>
</feature>
<dbReference type="InterPro" id="IPR009543">
    <property type="entry name" value="VPS13_VAB"/>
</dbReference>
<dbReference type="Pfam" id="PF25036">
    <property type="entry name" value="VPS13_VAB"/>
    <property type="match status" value="2"/>
</dbReference>
<evidence type="ECO:0000259" key="5">
    <source>
        <dbReference type="Pfam" id="PF12624"/>
    </source>
</evidence>
<feature type="region of interest" description="Disordered" evidence="4">
    <location>
        <begin position="1937"/>
        <end position="1956"/>
    </location>
</feature>
<evidence type="ECO:0000256" key="1">
    <source>
        <dbReference type="ARBA" id="ARBA00006545"/>
    </source>
</evidence>
<evidence type="ECO:0000313" key="8">
    <source>
        <dbReference type="EMBL" id="VFQ83984.1"/>
    </source>
</evidence>
<protein>
    <recommendedName>
        <fullName evidence="10">Vacuolar protein sorting-associated protein 13 VPS13 adaptor binding domain-containing protein</fullName>
    </recommendedName>
</protein>
<name>A0A484M6P3_9ASTE</name>
<feature type="compositionally biased region" description="Basic residues" evidence="4">
    <location>
        <begin position="2961"/>
        <end position="2975"/>
    </location>
</feature>
<accession>A0A484M6P3</accession>
<keyword evidence="2" id="KW-0813">Transport</keyword>
<comment type="similarity">
    <text evidence="1">Belongs to the VPS13 family.</text>
</comment>
<evidence type="ECO:0000256" key="2">
    <source>
        <dbReference type="ARBA" id="ARBA00022448"/>
    </source>
</evidence>
<evidence type="ECO:0000256" key="3">
    <source>
        <dbReference type="ARBA" id="ARBA00023055"/>
    </source>
</evidence>
<dbReference type="InterPro" id="IPR026847">
    <property type="entry name" value="VPS13"/>
</dbReference>
<feature type="domain" description="Vacuolar protein sorting-associated protein 13 VPS13 adaptor binding" evidence="6">
    <location>
        <begin position="1537"/>
        <end position="1771"/>
    </location>
</feature>
<dbReference type="PANTHER" id="PTHR16166:SF143">
    <property type="entry name" value="PROTEIN SORTING-ASSOCIATED PROTEIN, PUTATIVE (DUF1162)-RELATED"/>
    <property type="match status" value="1"/>
</dbReference>
<sequence>MHILYRDMHTTSGVTGFGLKFSSLTIMKQHLFGSGGKVRGSHVNKIVEVQGLELYCYTYQGSDKSRSVGNSVDSKTWESAISQASEKVNLLAPLDVSLCLSVNRSGGFDSSAPQYLVNIQLKSMLIYVDEVQIQQVMSFCDYLLTSQLREKYGRYRPWWSPLDKKLKGWQIAWWHYALNSVLFDIHKRLRKTSWKYLGARLNVRRKYVNLYKTKLKCLQQEQVIPEDVIHMLEEIEKESDIDEILSYRSAAERELQDILLAHTSNNVNTSKSLEGERTFNKPRGWLNWLSRGMLGAGGTDDSSQFSGIISDDVLKDIYEATEFHPVQTVDADAAATDKMCLSSIKFSINQLSVTLQRMKLGCAIAHLTLNEISVESEIWEEETSFNAKICSCEMLNPINNELVLFTRVDHDGGIISFPQPLINIHADMHSPHKVVNLSVIVQPLELTYNSDFVNNILALFHVVEEFETLNYRILLSMNGIDNIKSRLLSKVDYMLSHRKKMLWDVNFATIVINIPWGKANFEAHKLVLDVGELSIVSKNNKGFVMATSDLLDDFIEGYQLQDLYDHFEITISNFQMNLWASCSYVPLPIIERFDGSLALKLCIIPDESVLKRLEVGMEVSSIVAHISPSLHGLLTELITDFILPQFTQLSSDSYMLRKRPSGFAPLNIFWISANADVKSVALFIDLEIDAGNPCSLTLSFQEFDIRVDKSKTMECWISIKTLEVKCHSSQIDEKDNVLCSSKTFMEQSFRLHYKQTYDFLWGPLTPTVSPIFQFCMRKETAKSRESLLELSFGIQNVSCVLPPEFLAVIIGYFSLPDWSPTPRKPPIVENSNHIDLCEPPIAVASCPISITTMVNDCQLAGGGVSVLVAFEALVDIINQFSLTEKRSKAYNSNTSQFLKLERQLREDNASPPASSSENLMIVNACVKSMSLRLHHTKGDSVSSDIIAEANLQFTCSASFRNDELLCLKISFSALSLFSFLNSVMLFECTPNSSFAALKLTYSISKENEYSLLLYIPSVDVWLHTFDWSELLDLVHSCVGEHPASHTLSISPENLTFVHIDEVGTKEIDASRNCHRIPSTPTCLDSKNVNPSARLFRIEMDVAGATVHIPVWLRNDAFNVFEGNHYDPLNDLQIMIYGNQHGFLAVTLQRGTATLVQHGKSMRLEICLDQIKGSVELHGEDELHSLPVFQLFQVTLDADISSCLLDDIRGRLDIQCDNLDVWLSDQMLYFWCLGKFQSQAAGTSQFIISCMDSKVHLRKASLIVTNGKLSSAGPLLEFLICNLLLHSRINEKDIEVSVECDIQANYNNIDKVFWEPFIELWSFNLFLSRIHDKTSLITEAATEIRVESTSQLNLNITESFIEVISRTVEVIKDAWGTIEMSTSSESLSLNDYRLSANLHGRRHAPYVLQNLTSLPIFFDVHTGENVSNTLGLSLTKSGKVLQPGFSVPIDVEDTPDKLIHYNYVQCPDRLRERQSSSAAHHLISFQLEGTSMPSGPFSMDLVGMRCFEVDFSKTSSGTGSITNGDALKICTTVEGEVCTESKDGFIVPVVIDVSIRPYTKIVRLYSTVLLSNATSVPLEVRLDIPFSVSPKILDPIYPGQQCPLPLHLAEAGLMKWRPVGSAYLWSEAYNIQNILSHENRLSILRSFVCYPSHPSSDPFRCCISVCDWSLPSPGPLKMGVLHSKCDVLGTSETFNELSHNTLRSKKRYIHRMTLSSPLVLKNYLPESVSITIENGGVTSSALLSEVENSFFHIDSSHDLTITFHLCGFNPSSIKFPRAETFVETAKCSGTIFSTWDTVTFDPISSCGPLCVTVEKVMDAFSGARELCISVPFLLYNCTWLPLVVSNAINETKGHYCIVPSCYALDEKDLVPSKKDGLGLLSPDLDSDIAPLDNRLPISVNSHPITNSNENRSEKHARPFLSYTVVHQYSHTHSMYSQKPSTFKNWSGPSSQSSLRSSDLLENESDKVNCCMFSPDSSFSSDETVVKVCRFLSPCITNHAPYSHWSNAFSLVPPTGSTSVIVPQPSKTSGYIMSVSATDAPFSGRTKIISFQPRYVISNACNKDVCYRQKGTNDIFFLEAGKHSHIQWIDTTRELLLSVRFVEPGWQWSGCFLPEHLGDTQVKMRNFVSGAVNMIRVEVQSADFSIRDEKIVESPQGNSGTNLVLLSDDDTGFMPYRIDNFTKERIRIYQQKCDAFETMIHSYSSCPYAWDEPCYPHRLTIEVPGERIIGSYTLDDVKEYGHVCLSATYEKPERTLCISVCSEGATKVLRIIDSSCHDLNDSRGLHFTQLKDKGKHDRKPESATHFNDRIVVDIPFVGISLINSLPEELLFACARNITIVFKQSLDQQKVSLQIMSLQIDNQLPTTPYPVILSLDHRTGITSSRAMRETTPESQEPAFSLEVATWRNRYLSLLSFKYIGLRVAEVHLEIDQEVVLRLLDFIKSVSSRMKGRVLPHMSPSLPLILSDLESDLSMYSYSLDFETLKSRFKQQFTLHSSLYHEISKSSVLPSITPIGAPWQKIHLLARKQKKLYVELLDMSSIKLTLSFSSSPWMLRNGVLTSGESLIHRGLMALADVEGAQIHLKHLVLSHQLASWESIQKILSDHYSRQFLHEMYKVLGSAGVIGNPMGFARNVTLGIKDFLSAPLQSALQSRAGLITGMAQGTSSLFSNTVYAISDTATQFSKAAKKGIVAFTFDDHSIANMDRPQKRVSSNSKGVINELLEGLTGLLQSPIKGAEKHGLPGIVSGIALGMTGLVAKPTASVLDVTGKTAQSIKNWSKRLHSGNQQHYRVRLPRHLSREYPLRSYSWEEAIGASVLREADDCSSNLKDEALIICDSLKEEGKFAIITKKLLLVVSSKIFANLGKPELQGVPANLEWLIETEIGMDSIIHFDLDEQSVVHIVGSRPDILVRQNQQRRGPRRNNDPHDPLPLFQTDLAFASKEKAQNFLGTLSSSIHRTKEQRRGHGHVLHQSSVRHRF</sequence>
<dbReference type="InterPro" id="IPR056748">
    <property type="entry name" value="VPS13-like_C"/>
</dbReference>
<keyword evidence="9" id="KW-1185">Reference proteome</keyword>
<dbReference type="PANTHER" id="PTHR16166">
    <property type="entry name" value="VACUOLAR PROTEIN SORTING-ASSOCIATED PROTEIN VPS13"/>
    <property type="match status" value="1"/>
</dbReference>
<evidence type="ECO:0008006" key="10">
    <source>
        <dbReference type="Google" id="ProtNLM"/>
    </source>
</evidence>
<dbReference type="InterPro" id="IPR026854">
    <property type="entry name" value="VPS13_N"/>
</dbReference>
<dbReference type="GO" id="GO:0045053">
    <property type="term" value="P:protein retention in Golgi apparatus"/>
    <property type="evidence" value="ECO:0007669"/>
    <property type="project" value="TreeGrafter"/>
</dbReference>
<dbReference type="GO" id="GO:0006623">
    <property type="term" value="P:protein targeting to vacuole"/>
    <property type="evidence" value="ECO:0007669"/>
    <property type="project" value="TreeGrafter"/>
</dbReference>
<reference evidence="8 9" key="1">
    <citation type="submission" date="2018-04" db="EMBL/GenBank/DDBJ databases">
        <authorList>
            <person name="Vogel A."/>
        </authorList>
    </citation>
    <scope>NUCLEOTIDE SEQUENCE [LARGE SCALE GENOMIC DNA]</scope>
</reference>
<gene>
    <name evidence="8" type="ORF">CCAM_LOCUS25760</name>
</gene>
<dbReference type="Pfam" id="PF12624">
    <property type="entry name" value="VPS13_N"/>
    <property type="match status" value="1"/>
</dbReference>
<evidence type="ECO:0000313" key="9">
    <source>
        <dbReference type="Proteomes" id="UP000595140"/>
    </source>
</evidence>
<feature type="domain" description="Vacuolar protein sorting-associated protein 13 VPS13 adaptor binding" evidence="6">
    <location>
        <begin position="1957"/>
        <end position="2212"/>
    </location>
</feature>
<proteinExistence type="inferred from homology"/>
<dbReference type="GO" id="GO:0006869">
    <property type="term" value="P:lipid transport"/>
    <property type="evidence" value="ECO:0007669"/>
    <property type="project" value="UniProtKB-KW"/>
</dbReference>
<dbReference type="Pfam" id="PF25037">
    <property type="entry name" value="VPS13_C"/>
    <property type="match status" value="1"/>
</dbReference>
<evidence type="ECO:0000259" key="6">
    <source>
        <dbReference type="Pfam" id="PF25036"/>
    </source>
</evidence>
<feature type="compositionally biased region" description="Low complexity" evidence="4">
    <location>
        <begin position="1945"/>
        <end position="1956"/>
    </location>
</feature>
<dbReference type="OrthoDB" id="428159at2759"/>